<evidence type="ECO:0000313" key="2">
    <source>
        <dbReference type="Proteomes" id="UP001157502"/>
    </source>
</evidence>
<protein>
    <submittedName>
        <fullName evidence="1">Uncharacterized protein</fullName>
    </submittedName>
</protein>
<proteinExistence type="predicted"/>
<keyword evidence="2" id="KW-1185">Reference proteome</keyword>
<dbReference type="Proteomes" id="UP001157502">
    <property type="component" value="Chromosome 36"/>
</dbReference>
<organism evidence="1 2">
    <name type="scientific">Dallia pectoralis</name>
    <name type="common">Alaska blackfish</name>
    <dbReference type="NCBI Taxonomy" id="75939"/>
    <lineage>
        <taxon>Eukaryota</taxon>
        <taxon>Metazoa</taxon>
        <taxon>Chordata</taxon>
        <taxon>Craniata</taxon>
        <taxon>Vertebrata</taxon>
        <taxon>Euteleostomi</taxon>
        <taxon>Actinopterygii</taxon>
        <taxon>Neopterygii</taxon>
        <taxon>Teleostei</taxon>
        <taxon>Protacanthopterygii</taxon>
        <taxon>Esociformes</taxon>
        <taxon>Umbridae</taxon>
        <taxon>Dallia</taxon>
    </lineage>
</organism>
<dbReference type="EMBL" id="CM055763">
    <property type="protein sequence ID" value="KAJ7985119.1"/>
    <property type="molecule type" value="Genomic_DNA"/>
</dbReference>
<gene>
    <name evidence="1" type="ORF">DPEC_G00348770</name>
</gene>
<comment type="caution">
    <text evidence="1">The sequence shown here is derived from an EMBL/GenBank/DDBJ whole genome shotgun (WGS) entry which is preliminary data.</text>
</comment>
<reference evidence="1" key="1">
    <citation type="submission" date="2021-05" db="EMBL/GenBank/DDBJ databases">
        <authorList>
            <person name="Pan Q."/>
            <person name="Jouanno E."/>
            <person name="Zahm M."/>
            <person name="Klopp C."/>
            <person name="Cabau C."/>
            <person name="Louis A."/>
            <person name="Berthelot C."/>
            <person name="Parey E."/>
            <person name="Roest Crollius H."/>
            <person name="Montfort J."/>
            <person name="Robinson-Rechavi M."/>
            <person name="Bouchez O."/>
            <person name="Lampietro C."/>
            <person name="Lopez Roques C."/>
            <person name="Donnadieu C."/>
            <person name="Postlethwait J."/>
            <person name="Bobe J."/>
            <person name="Dillon D."/>
            <person name="Chandos A."/>
            <person name="von Hippel F."/>
            <person name="Guiguen Y."/>
        </authorList>
    </citation>
    <scope>NUCLEOTIDE SEQUENCE</scope>
    <source>
        <strain evidence="1">YG-Jan2019</strain>
    </source>
</reference>
<accession>A0ACC2F1C6</accession>
<evidence type="ECO:0000313" key="1">
    <source>
        <dbReference type="EMBL" id="KAJ7985119.1"/>
    </source>
</evidence>
<sequence>MPEERIIEVVQERLFNYEILSFCPPELTVDLIKRVLQHLNTALSMTIGPTSSSDNSDSDDDMAELPQKCNSIRVQTLRRVCNEATRTVSRTPFNATGPEASPLADNLKPSQYNKRDCKRLLTLANQKT</sequence>
<name>A0ACC2F1C6_DALPE</name>